<feature type="region of interest" description="Disordered" evidence="1">
    <location>
        <begin position="1832"/>
        <end position="1878"/>
    </location>
</feature>
<dbReference type="PANTHER" id="PTHR45812:SF1">
    <property type="entry name" value="DNA POLYMERASE ZETA CATALYTIC SUBUNIT"/>
    <property type="match status" value="1"/>
</dbReference>
<protein>
    <submittedName>
        <fullName evidence="4">DUF4157 domain-containing protein</fullName>
    </submittedName>
</protein>
<feature type="compositionally biased region" description="Basic and acidic residues" evidence="1">
    <location>
        <begin position="1135"/>
        <end position="1160"/>
    </location>
</feature>
<feature type="compositionally biased region" description="Basic and acidic residues" evidence="1">
    <location>
        <begin position="296"/>
        <end position="406"/>
    </location>
</feature>
<accession>A0ABW7UWN6</accession>
<feature type="compositionally biased region" description="Low complexity" evidence="1">
    <location>
        <begin position="788"/>
        <end position="817"/>
    </location>
</feature>
<dbReference type="Pfam" id="PF13699">
    <property type="entry name" value="eCIS_core"/>
    <property type="match status" value="1"/>
</dbReference>
<evidence type="ECO:0000256" key="2">
    <source>
        <dbReference type="SAM" id="Phobius"/>
    </source>
</evidence>
<feature type="compositionally biased region" description="Basic and acidic residues" evidence="1">
    <location>
        <begin position="1674"/>
        <end position="1687"/>
    </location>
</feature>
<feature type="compositionally biased region" description="Basic residues" evidence="1">
    <location>
        <begin position="1782"/>
        <end position="1799"/>
    </location>
</feature>
<feature type="compositionally biased region" description="Low complexity" evidence="1">
    <location>
        <begin position="1115"/>
        <end position="1132"/>
    </location>
</feature>
<name>A0ABW7UWN6_9ACTN</name>
<feature type="compositionally biased region" description="Gly residues" evidence="1">
    <location>
        <begin position="862"/>
        <end position="871"/>
    </location>
</feature>
<feature type="transmembrane region" description="Helical" evidence="2">
    <location>
        <begin position="1511"/>
        <end position="1540"/>
    </location>
</feature>
<comment type="caution">
    <text evidence="4">The sequence shown here is derived from an EMBL/GenBank/DDBJ whole genome shotgun (WGS) entry which is preliminary data.</text>
</comment>
<feature type="compositionally biased region" description="Basic and acidic residues" evidence="1">
    <location>
        <begin position="663"/>
        <end position="690"/>
    </location>
</feature>
<proteinExistence type="predicted"/>
<dbReference type="Proteomes" id="UP001611548">
    <property type="component" value="Unassembled WGS sequence"/>
</dbReference>
<feature type="compositionally biased region" description="Basic and acidic residues" evidence="1">
    <location>
        <begin position="914"/>
        <end position="936"/>
    </location>
</feature>
<feature type="compositionally biased region" description="Low complexity" evidence="1">
    <location>
        <begin position="1613"/>
        <end position="1623"/>
    </location>
</feature>
<feature type="compositionally biased region" description="Basic and acidic residues" evidence="1">
    <location>
        <begin position="616"/>
        <end position="655"/>
    </location>
</feature>
<feature type="compositionally biased region" description="Basic and acidic residues" evidence="1">
    <location>
        <begin position="1845"/>
        <end position="1871"/>
    </location>
</feature>
<feature type="compositionally biased region" description="Low complexity" evidence="1">
    <location>
        <begin position="557"/>
        <end position="568"/>
    </location>
</feature>
<feature type="compositionally biased region" description="Low complexity" evidence="1">
    <location>
        <begin position="579"/>
        <end position="588"/>
    </location>
</feature>
<keyword evidence="2" id="KW-0472">Membrane</keyword>
<feature type="domain" description="eCIS core" evidence="3">
    <location>
        <begin position="44"/>
        <end position="120"/>
    </location>
</feature>
<feature type="compositionally biased region" description="Low complexity" evidence="1">
    <location>
        <begin position="691"/>
        <end position="715"/>
    </location>
</feature>
<feature type="compositionally biased region" description="Low complexity" evidence="1">
    <location>
        <begin position="943"/>
        <end position="955"/>
    </location>
</feature>
<keyword evidence="2" id="KW-1133">Transmembrane helix</keyword>
<feature type="compositionally biased region" description="Basic and acidic residues" evidence="1">
    <location>
        <begin position="959"/>
        <end position="984"/>
    </location>
</feature>
<dbReference type="RefSeq" id="WP_398718964.1">
    <property type="nucleotide sequence ID" value="NZ_JBIRWE010000008.1"/>
</dbReference>
<feature type="compositionally biased region" description="Low complexity" evidence="1">
    <location>
        <begin position="1634"/>
        <end position="1653"/>
    </location>
</feature>
<feature type="compositionally biased region" description="Basic and acidic residues" evidence="1">
    <location>
        <begin position="483"/>
        <end position="508"/>
    </location>
</feature>
<sequence length="2162" mass="233173">MSNSHAPAQDARSVQADRRRKRKERTTASRTPEPKDIVSGAGQPLDLSVRRELEGCLGHDFSRVRLHTDRDAGALTELLGADAVAVGQDIFFREGAYLPGTADGQRLLAHELLHTVQNPDGLGALRAGRDLGAVSLPQQAMEREAESVAREVTSPEPDALAPGSLEPAARLREEGATPGWLRYATVDADRSRTERIDPATLVDRLANGVLRSLRGDPRDLSGRVRWELARLSPQLHDSVLDRLETRLLSTEYDRLLDLADEAETVPMGFHSAQVPAPEADLFEELEVERVRWKRAAEGERAAGRKLSQDAREEADETRSRDEQFGGDRSRARADAAAEDKEAAERAEQEDKRARSREHDEQEQRQEEEQQQKDRQRGDEAADERAREGREGTEQAKEERKAQRDREEQDPEQANAPGSEKRKREDDAKRPAAGSRQEGLDPKAKEQPGRVRPEKVDERAEERDSALSEHGLHEKDEDEGEPREEEKPLGLEAGADKDVEGGEAEKREQAGSVGASGNRSRGASAAPVVDELNLPEGASPASIAETLALTVPEPDGPPSGAGAAAQGEAGEAEGPDEDAAVAASEGRGSAAEREEAPASSELPGEQPAQQEVGPDPEGSHGEEAEPETEGHAAPRDERDGGDRDGGRAGEDERGSGEEADPDGGEQRPDAKDAEDTGDAKAKAEGGQRDSRGPAAAAAAADASGRPGQPAPGTAAAEADEKAPPAPTPPAGARKPAGAHTEPVPTEDRHPSPAARRAAEPARGPNEAPVARSSVPKESGPGAAPGGAVGAPEPVGPTAAAGPGSAPSPARAAVGPAAEQADSPGKSGAPAPEGAQPRPEASLEKDGGGCAPPEPAAEKDDGGKGGCGGGGGEAAPEEKQPEPPDVSAQDPKAAIGTVSRLPPDQAAAAMPGVDQAADKKVREEQHRLDADPPKRERPSGAPRTQAAPPQAAPPAAQVTGRVERLGPEDQGGRQRAKGSEKAEGQKATDSTPPPPVPVAKELSAEEAESVEAAADAVPTVDPELRDKTVGPAPKIKLEGPSDPQRTDDQAKALKEKQSRIRNTGREDAAKPMGEDRIFPNAPREQLVGQVSGRAGGRGGVSGVKAGSKPKPGVGAVAQQERGAEIQGAAGQAQGDMTAKEKEHQQGEQRAEREKQTEIDREVAQNSEKQTAERGRAAEEAQRQRADWRAEQDKKVEDADGKSEKEHTARNKEIVKGRDDKDKEVNDRKDKDNQQIDTERVNAEKEAERKKEEKKPSGGFFGWLADKVKGFFSALLEAVTAVFDAARKAVNGIIDTFKEWADKAIDFVRDLAVKAINLLADALIAIGDVLLAAFPELRDKFRRAIEGLRDQAIAAVNKLADGLKKAVHALLDALAAGINKLLDVLEAGIKAVIKAYQAVILGAIKFAQAAIEALGKFAALIADIAPDPGGWLKKAGSAAKSGITDHLWGAIKTGVKRWFDTKVEGILGLGKAVINTLVKGCVSIKQIGKMAWDAIIASLPMMIASIVIEKLVSMIVPAAGAILTIVQGLMAAWQSISSILAAFGKFWAYLKAVKAGPAACLFAEAVAAGIVALLDFIANFLMIRLSGATKGIGKRLKSMAQKIMQGLKKTGKGARKAAGGAVNRARGAVRRAHEALRAPASPAGRTGPRAPAVRPAGADRPRTGPARRPESPPTAPDLRREHDQDREHPDVPAAAPPRGRERPGERPDTRRPDKEKPSDVKEPRREKGQEKPGKEDNAPEKKPDRADDHTPDRSKDEPSRQPAKRGAEAPRPAKPRRPASLPGRALKRVKGVVRSALRKVRNAGRTLGGKLRKSRLGRSVTRTAKKLRDAYLAKIRNLRRMHSRQQQRVKDRRDRQAEKDRTEKDDDKARETAEKPPTVKASFTMGGQQHRMVLKPAGDDVDVRMESELLPLQDQYSAAYNNIEYIKSYVNSIEDAEVRNRFREEVLDDVVDFQKDSVRKYKVAFKKAFPHREQELTRPRKRTRRQVRNQVLDLLVELRTMNSKITRWAAATGIEDFSRGKFDKALLEKGKRIWDREYKSIKGTIDGIVNKHRYKGKRLEYVGSLKSGLRGPHKGKTAFNINDFDVDLFVVHPEEWKRVYPMMKRDWPEVVDNLKMFPRPPHLQELINKGDEVGGELATALEGRLKDVSEIRNETEIVLRWQEAW</sequence>
<feature type="compositionally biased region" description="Basic and acidic residues" evidence="1">
    <location>
        <begin position="437"/>
        <end position="474"/>
    </location>
</feature>
<dbReference type="EMBL" id="JBIRWE010000008">
    <property type="protein sequence ID" value="MFI1966301.1"/>
    <property type="molecule type" value="Genomic_DNA"/>
</dbReference>
<feature type="compositionally biased region" description="Basic and acidic residues" evidence="1">
    <location>
        <begin position="1033"/>
        <end position="1075"/>
    </location>
</feature>
<evidence type="ECO:0000313" key="5">
    <source>
        <dbReference type="Proteomes" id="UP001611548"/>
    </source>
</evidence>
<dbReference type="PANTHER" id="PTHR45812">
    <property type="entry name" value="DNA POLYMERASE ZETA CATALYTIC SUBUNIT"/>
    <property type="match status" value="1"/>
</dbReference>
<evidence type="ECO:0000259" key="3">
    <source>
        <dbReference type="Pfam" id="PF13699"/>
    </source>
</evidence>
<feature type="compositionally biased region" description="Basic and acidic residues" evidence="1">
    <location>
        <begin position="1167"/>
        <end position="1252"/>
    </location>
</feature>
<dbReference type="InterPro" id="IPR030559">
    <property type="entry name" value="PolZ_Rev3"/>
</dbReference>
<gene>
    <name evidence="4" type="ORF">ACH429_19705</name>
</gene>
<evidence type="ECO:0000256" key="1">
    <source>
        <dbReference type="SAM" id="MobiDB-lite"/>
    </source>
</evidence>
<feature type="compositionally biased region" description="Low complexity" evidence="1">
    <location>
        <begin position="750"/>
        <end position="767"/>
    </location>
</feature>
<feature type="region of interest" description="Disordered" evidence="1">
    <location>
        <begin position="1605"/>
        <end position="1819"/>
    </location>
</feature>
<feature type="region of interest" description="Disordered" evidence="1">
    <location>
        <begin position="296"/>
        <end position="1252"/>
    </location>
</feature>
<feature type="transmembrane region" description="Helical" evidence="2">
    <location>
        <begin position="1552"/>
        <end position="1579"/>
    </location>
</feature>
<feature type="compositionally biased region" description="Basic residues" evidence="1">
    <location>
        <begin position="1833"/>
        <end position="1844"/>
    </location>
</feature>
<feature type="compositionally biased region" description="Basic and acidic residues" evidence="1">
    <location>
        <begin position="418"/>
        <end position="429"/>
    </location>
</feature>
<reference evidence="4 5" key="1">
    <citation type="submission" date="2024-10" db="EMBL/GenBank/DDBJ databases">
        <title>The Natural Products Discovery Center: Release of the First 8490 Sequenced Strains for Exploring Actinobacteria Biosynthetic Diversity.</title>
        <authorList>
            <person name="Kalkreuter E."/>
            <person name="Kautsar S.A."/>
            <person name="Yang D."/>
            <person name="Bader C.D."/>
            <person name="Teijaro C.N."/>
            <person name="Fluegel L."/>
            <person name="Davis C.M."/>
            <person name="Simpson J.R."/>
            <person name="Lauterbach L."/>
            <person name="Steele A.D."/>
            <person name="Gui C."/>
            <person name="Meng S."/>
            <person name="Li G."/>
            <person name="Viehrig K."/>
            <person name="Ye F."/>
            <person name="Su P."/>
            <person name="Kiefer A.F."/>
            <person name="Nichols A."/>
            <person name="Cepeda A.J."/>
            <person name="Yan W."/>
            <person name="Fan B."/>
            <person name="Jiang Y."/>
            <person name="Adhikari A."/>
            <person name="Zheng C.-J."/>
            <person name="Schuster L."/>
            <person name="Cowan T.M."/>
            <person name="Smanski M.J."/>
            <person name="Chevrette M.G."/>
            <person name="De Carvalho L.P.S."/>
            <person name="Shen B."/>
        </authorList>
    </citation>
    <scope>NUCLEOTIDE SEQUENCE [LARGE SCALE GENOMIC DNA]</scope>
    <source>
        <strain evidence="4 5">NPDC020327</strain>
    </source>
</reference>
<organism evidence="4 5">
    <name type="scientific">Streptomyces pathocidini</name>
    <dbReference type="NCBI Taxonomy" id="1650571"/>
    <lineage>
        <taxon>Bacteria</taxon>
        <taxon>Bacillati</taxon>
        <taxon>Actinomycetota</taxon>
        <taxon>Actinomycetes</taxon>
        <taxon>Kitasatosporales</taxon>
        <taxon>Streptomycetaceae</taxon>
        <taxon>Streptomyces</taxon>
    </lineage>
</organism>
<evidence type="ECO:0000313" key="4">
    <source>
        <dbReference type="EMBL" id="MFI1966301.1"/>
    </source>
</evidence>
<feature type="compositionally biased region" description="Low complexity" evidence="1">
    <location>
        <begin position="509"/>
        <end position="525"/>
    </location>
</feature>
<feature type="compositionally biased region" description="Acidic residues" evidence="1">
    <location>
        <begin position="569"/>
        <end position="578"/>
    </location>
</feature>
<keyword evidence="2" id="KW-0812">Transmembrane</keyword>
<feature type="region of interest" description="Disordered" evidence="1">
    <location>
        <begin position="1"/>
        <end position="44"/>
    </location>
</feature>
<feature type="compositionally biased region" description="Basic and acidic residues" evidence="1">
    <location>
        <begin position="1654"/>
        <end position="1667"/>
    </location>
</feature>
<keyword evidence="5" id="KW-1185">Reference proteome</keyword>
<dbReference type="InterPro" id="IPR025295">
    <property type="entry name" value="eCIS_core_dom"/>
</dbReference>
<feature type="compositionally biased region" description="Basic and acidic residues" evidence="1">
    <location>
        <begin position="1695"/>
        <end position="1756"/>
    </location>
</feature>